<proteinExistence type="predicted"/>
<evidence type="ECO:0000313" key="1">
    <source>
        <dbReference type="EMBL" id="KAJ7393767.1"/>
    </source>
</evidence>
<dbReference type="AlphaFoldDB" id="A0A9X0A5J0"/>
<sequence length="73" mass="7692">MMHSSLVLKLSFGLLILLVGGTISIEAIKLFEGDLVLTPPQREAAKQGRDIIAGVSRGASRIIFGLVGSSTIQ</sequence>
<dbReference type="EMBL" id="MU825397">
    <property type="protein sequence ID" value="KAJ7393767.1"/>
    <property type="molecule type" value="Genomic_DNA"/>
</dbReference>
<accession>A0A9X0A5J0</accession>
<comment type="caution">
    <text evidence="1">The sequence shown here is derived from an EMBL/GenBank/DDBJ whole genome shotgun (WGS) entry which is preliminary data.</text>
</comment>
<dbReference type="Proteomes" id="UP001163046">
    <property type="component" value="Unassembled WGS sequence"/>
</dbReference>
<reference evidence="1" key="1">
    <citation type="submission" date="2023-01" db="EMBL/GenBank/DDBJ databases">
        <title>Genome assembly of the deep-sea coral Lophelia pertusa.</title>
        <authorList>
            <person name="Herrera S."/>
            <person name="Cordes E."/>
        </authorList>
    </citation>
    <scope>NUCLEOTIDE SEQUENCE</scope>
    <source>
        <strain evidence="1">USNM1676648</strain>
        <tissue evidence="1">Polyp</tissue>
    </source>
</reference>
<evidence type="ECO:0000313" key="2">
    <source>
        <dbReference type="Proteomes" id="UP001163046"/>
    </source>
</evidence>
<protein>
    <submittedName>
        <fullName evidence="1">Uncharacterized protein</fullName>
    </submittedName>
</protein>
<organism evidence="1 2">
    <name type="scientific">Desmophyllum pertusum</name>
    <dbReference type="NCBI Taxonomy" id="174260"/>
    <lineage>
        <taxon>Eukaryota</taxon>
        <taxon>Metazoa</taxon>
        <taxon>Cnidaria</taxon>
        <taxon>Anthozoa</taxon>
        <taxon>Hexacorallia</taxon>
        <taxon>Scleractinia</taxon>
        <taxon>Caryophylliina</taxon>
        <taxon>Caryophylliidae</taxon>
        <taxon>Desmophyllum</taxon>
    </lineage>
</organism>
<name>A0A9X0A5J0_9CNID</name>
<keyword evidence="2" id="KW-1185">Reference proteome</keyword>
<gene>
    <name evidence="1" type="ORF">OS493_003426</name>
</gene>